<evidence type="ECO:0000313" key="9">
    <source>
        <dbReference type="Proteomes" id="UP000305131"/>
    </source>
</evidence>
<comment type="caution">
    <text evidence="8">The sequence shown here is derived from an EMBL/GenBank/DDBJ whole genome shotgun (WGS) entry which is preliminary data.</text>
</comment>
<protein>
    <recommendedName>
        <fullName evidence="4 6">Nitrogenase-stabilizing/protective protein NifW</fullName>
    </recommendedName>
</protein>
<evidence type="ECO:0000256" key="6">
    <source>
        <dbReference type="HAMAP-Rule" id="MF_00529"/>
    </source>
</evidence>
<gene>
    <name evidence="6 8" type="primary">nifW</name>
    <name evidence="8" type="ORF">FBQ73_15940</name>
</gene>
<evidence type="ECO:0000256" key="1">
    <source>
        <dbReference type="ARBA" id="ARBA00002247"/>
    </source>
</evidence>
<comment type="function">
    <text evidence="1 6">May protect the nitrogenase Fe-Mo protein from oxidative damage.</text>
</comment>
<sequence length="113" mass="12811">MSVVDKLKSLHSAEEFFELLQVEYQPEVLQVLRLHILRRMGQYLVSAEFDGMSEDEIFSAAQSMLGQAYEDFIKSNPMAERVFKVLKEHDPSRPPEPGPKPAFVPLTSLKTGS</sequence>
<keyword evidence="5 6" id="KW-0535">Nitrogen fixation</keyword>
<dbReference type="HAMAP" id="MF_00529">
    <property type="entry name" value="NifW"/>
    <property type="match status" value="1"/>
</dbReference>
<dbReference type="Proteomes" id="UP000305131">
    <property type="component" value="Unassembled WGS sequence"/>
</dbReference>
<evidence type="ECO:0000313" key="8">
    <source>
        <dbReference type="EMBL" id="TLX41942.1"/>
    </source>
</evidence>
<dbReference type="RefSeq" id="WP_138400493.1">
    <property type="nucleotide sequence ID" value="NZ_JBAFVI010000005.1"/>
</dbReference>
<evidence type="ECO:0000256" key="5">
    <source>
        <dbReference type="ARBA" id="ARBA00023231"/>
    </source>
</evidence>
<accession>A0A6C1KCS7</accession>
<evidence type="ECO:0000256" key="3">
    <source>
        <dbReference type="ARBA" id="ARBA00011284"/>
    </source>
</evidence>
<comment type="subunit">
    <text evidence="3 6">Homotrimer; associates with NifD.</text>
</comment>
<comment type="similarity">
    <text evidence="2 6">Belongs to the NifW family.</text>
</comment>
<dbReference type="NCBIfam" id="NF002009">
    <property type="entry name" value="PRK00810.1"/>
    <property type="match status" value="1"/>
</dbReference>
<dbReference type="Pfam" id="PF03206">
    <property type="entry name" value="NifW"/>
    <property type="match status" value="1"/>
</dbReference>
<dbReference type="PIRSF" id="PIRSF005790">
    <property type="entry name" value="NifW"/>
    <property type="match status" value="1"/>
</dbReference>
<evidence type="ECO:0000256" key="4">
    <source>
        <dbReference type="ARBA" id="ARBA00016274"/>
    </source>
</evidence>
<dbReference type="OrthoDB" id="9811868at2"/>
<name>A0A6C1KCS7_XANAU</name>
<dbReference type="InterPro" id="IPR004893">
    <property type="entry name" value="NifW"/>
</dbReference>
<dbReference type="EMBL" id="VAUP01000035">
    <property type="protein sequence ID" value="TLX41942.1"/>
    <property type="molecule type" value="Genomic_DNA"/>
</dbReference>
<evidence type="ECO:0000256" key="7">
    <source>
        <dbReference type="SAM" id="MobiDB-lite"/>
    </source>
</evidence>
<dbReference type="GO" id="GO:0009399">
    <property type="term" value="P:nitrogen fixation"/>
    <property type="evidence" value="ECO:0007669"/>
    <property type="project" value="UniProtKB-UniRule"/>
</dbReference>
<proteinExistence type="inferred from homology"/>
<dbReference type="AlphaFoldDB" id="A0A6C1KCS7"/>
<reference evidence="8 9" key="1">
    <citation type="submission" date="2019-05" db="EMBL/GenBank/DDBJ databases">
        <authorList>
            <person name="Zhou X."/>
        </authorList>
    </citation>
    <scope>NUCLEOTIDE SEQUENCE [LARGE SCALE GENOMIC DNA]</scope>
    <source>
        <strain evidence="8 9">DSM 432</strain>
    </source>
</reference>
<evidence type="ECO:0000256" key="2">
    <source>
        <dbReference type="ARBA" id="ARBA00008351"/>
    </source>
</evidence>
<organism evidence="8 9">
    <name type="scientific">Xanthobacter autotrophicus</name>
    <dbReference type="NCBI Taxonomy" id="280"/>
    <lineage>
        <taxon>Bacteria</taxon>
        <taxon>Pseudomonadati</taxon>
        <taxon>Pseudomonadota</taxon>
        <taxon>Alphaproteobacteria</taxon>
        <taxon>Hyphomicrobiales</taxon>
        <taxon>Xanthobacteraceae</taxon>
        <taxon>Xanthobacter</taxon>
    </lineage>
</organism>
<feature type="region of interest" description="Disordered" evidence="7">
    <location>
        <begin position="89"/>
        <end position="113"/>
    </location>
</feature>
<dbReference type="GeneID" id="95774943"/>